<name>A0A5B7X6U0_9FLAO</name>
<dbReference type="EMBL" id="CP040812">
    <property type="protein sequence ID" value="QCY70343.1"/>
    <property type="molecule type" value="Genomic_DNA"/>
</dbReference>
<evidence type="ECO:0000313" key="3">
    <source>
        <dbReference type="EMBL" id="QCY70343.1"/>
    </source>
</evidence>
<evidence type="ECO:0000313" key="4">
    <source>
        <dbReference type="Proteomes" id="UP000309016"/>
    </source>
</evidence>
<dbReference type="InterPro" id="IPR026444">
    <property type="entry name" value="Secre_tail"/>
</dbReference>
<dbReference type="KEGG" id="afla:FHG64_13535"/>
<keyword evidence="4" id="KW-1185">Reference proteome</keyword>
<dbReference type="AlphaFoldDB" id="A0A5B7X6U0"/>
<feature type="domain" description="Secretion system C-terminal sorting" evidence="2">
    <location>
        <begin position="87"/>
        <end position="140"/>
    </location>
</feature>
<sequence>MQLVGRIHINDKLNDSVHNLTKRAYTTTAKGGYIHDRFEIIFYYEEQLPVDPGGGDGDIVDAIELNVRHGHNVRELQILNPDQIPLNDLHLFDVNGNLITTYRNVSHEKEVRLPVRSYSSGVYIIKLYGENTVITKKIIISN</sequence>
<dbReference type="Proteomes" id="UP000309016">
    <property type="component" value="Chromosome"/>
</dbReference>
<dbReference type="OrthoDB" id="2582440at2"/>
<dbReference type="Pfam" id="PF18962">
    <property type="entry name" value="Por_Secre_tail"/>
    <property type="match status" value="1"/>
</dbReference>
<protein>
    <submittedName>
        <fullName evidence="3">T9SS type A sorting domain-containing protein</fullName>
    </submittedName>
</protein>
<gene>
    <name evidence="3" type="ORF">FHG64_13535</name>
</gene>
<reference evidence="3 4" key="1">
    <citation type="submission" date="2019-06" db="EMBL/GenBank/DDBJ databases">
        <title>Complete genome sequence of Antarcticibacterium flavum KCTC 52984T from an Antarctic marine sediment.</title>
        <authorList>
            <person name="Lee Y.M."/>
            <person name="Shin S.C."/>
        </authorList>
    </citation>
    <scope>NUCLEOTIDE SEQUENCE [LARGE SCALE GENOMIC DNA]</scope>
    <source>
        <strain evidence="3 4">KCTC 52984</strain>
    </source>
</reference>
<evidence type="ECO:0000256" key="1">
    <source>
        <dbReference type="ARBA" id="ARBA00022729"/>
    </source>
</evidence>
<proteinExistence type="predicted"/>
<accession>A0A5B7X6U0</accession>
<keyword evidence="1" id="KW-0732">Signal</keyword>
<dbReference type="RefSeq" id="WP_139066905.1">
    <property type="nucleotide sequence ID" value="NZ_CP040812.1"/>
</dbReference>
<organism evidence="3 4">
    <name type="scientific">Antarcticibacterium flavum</name>
    <dbReference type="NCBI Taxonomy" id="2058175"/>
    <lineage>
        <taxon>Bacteria</taxon>
        <taxon>Pseudomonadati</taxon>
        <taxon>Bacteroidota</taxon>
        <taxon>Flavobacteriia</taxon>
        <taxon>Flavobacteriales</taxon>
        <taxon>Flavobacteriaceae</taxon>
        <taxon>Antarcticibacterium</taxon>
    </lineage>
</organism>
<dbReference type="NCBIfam" id="TIGR04183">
    <property type="entry name" value="Por_Secre_tail"/>
    <property type="match status" value="1"/>
</dbReference>
<evidence type="ECO:0000259" key="2">
    <source>
        <dbReference type="Pfam" id="PF18962"/>
    </source>
</evidence>